<evidence type="ECO:0000256" key="3">
    <source>
        <dbReference type="ARBA" id="ARBA00048132"/>
    </source>
</evidence>
<dbReference type="EMBL" id="CP014145">
    <property type="protein sequence ID" value="AMB58829.1"/>
    <property type="molecule type" value="Genomic_DNA"/>
</dbReference>
<evidence type="ECO:0000256" key="2">
    <source>
        <dbReference type="ARBA" id="ARBA00023002"/>
    </source>
</evidence>
<keyword evidence="1" id="KW-0285">Flavoprotein</keyword>
<evidence type="ECO:0000313" key="5">
    <source>
        <dbReference type="EMBL" id="AMB58829.1"/>
    </source>
</evidence>
<keyword evidence="6" id="KW-1185">Reference proteome</keyword>
<dbReference type="InterPro" id="IPR036188">
    <property type="entry name" value="FAD/NAD-bd_sf"/>
</dbReference>
<dbReference type="SUPFAM" id="SSF51905">
    <property type="entry name" value="FAD/NAD(P)-binding domain"/>
    <property type="match status" value="1"/>
</dbReference>
<dbReference type="PANTHER" id="PTHR48105">
    <property type="entry name" value="THIOREDOXIN REDUCTASE 1-RELATED-RELATED"/>
    <property type="match status" value="1"/>
</dbReference>
<keyword evidence="2" id="KW-0560">Oxidoreductase</keyword>
<dbReference type="OrthoDB" id="9786503at2"/>
<feature type="domain" description="FAD/NAD(P)-binding" evidence="4">
    <location>
        <begin position="6"/>
        <end position="283"/>
    </location>
</feature>
<dbReference type="PRINTS" id="PR00368">
    <property type="entry name" value="FADPNR"/>
</dbReference>
<dbReference type="KEGG" id="mvd:AWU67_08070"/>
<reference evidence="5 6" key="1">
    <citation type="journal article" date="2016" name="J. Biotechnol.">
        <title>First complete genome sequence of a species in the genus Microterricola, an extremophilic cold active enzyme producing bacterial strain ERGS5:02 isolated from Sikkim Himalaya.</title>
        <authorList>
            <person name="Himanshu"/>
            <person name="Swarnkar M.K."/>
            <person name="Singh D."/>
            <person name="Kumar R."/>
        </authorList>
    </citation>
    <scope>NUCLEOTIDE SEQUENCE [LARGE SCALE GENOMIC DNA]</scope>
    <source>
        <strain evidence="5 6">ERGS5:02</strain>
    </source>
</reference>
<dbReference type="Pfam" id="PF07992">
    <property type="entry name" value="Pyr_redox_2"/>
    <property type="match status" value="1"/>
</dbReference>
<dbReference type="GO" id="GO:0004791">
    <property type="term" value="F:thioredoxin-disulfide reductase (NADPH) activity"/>
    <property type="evidence" value="ECO:0007669"/>
    <property type="project" value="UniProtKB-EC"/>
</dbReference>
<evidence type="ECO:0000256" key="1">
    <source>
        <dbReference type="ARBA" id="ARBA00022630"/>
    </source>
</evidence>
<gene>
    <name evidence="5" type="ORF">AWU67_08070</name>
</gene>
<organism evidence="5 6">
    <name type="scientific">Microterricola viridarii</name>
    <dbReference type="NCBI Taxonomy" id="412690"/>
    <lineage>
        <taxon>Bacteria</taxon>
        <taxon>Bacillati</taxon>
        <taxon>Actinomycetota</taxon>
        <taxon>Actinomycetes</taxon>
        <taxon>Micrococcales</taxon>
        <taxon>Microbacteriaceae</taxon>
        <taxon>Microterricola</taxon>
    </lineage>
</organism>
<accession>A0A0X8E349</accession>
<dbReference type="InterPro" id="IPR050097">
    <property type="entry name" value="Ferredoxin-NADP_redctase_2"/>
</dbReference>
<dbReference type="InterPro" id="IPR023753">
    <property type="entry name" value="FAD/NAD-binding_dom"/>
</dbReference>
<dbReference type="Gene3D" id="3.50.50.60">
    <property type="entry name" value="FAD/NAD(P)-binding domain"/>
    <property type="match status" value="2"/>
</dbReference>
<comment type="catalytic activity">
    <reaction evidence="3">
        <text>[thioredoxin]-dithiol + NADP(+) = [thioredoxin]-disulfide + NADPH + H(+)</text>
        <dbReference type="Rhea" id="RHEA:20345"/>
        <dbReference type="Rhea" id="RHEA-COMP:10698"/>
        <dbReference type="Rhea" id="RHEA-COMP:10700"/>
        <dbReference type="ChEBI" id="CHEBI:15378"/>
        <dbReference type="ChEBI" id="CHEBI:29950"/>
        <dbReference type="ChEBI" id="CHEBI:50058"/>
        <dbReference type="ChEBI" id="CHEBI:57783"/>
        <dbReference type="ChEBI" id="CHEBI:58349"/>
        <dbReference type="EC" id="1.8.1.9"/>
    </reaction>
</comment>
<dbReference type="RefSeq" id="WP_067227703.1">
    <property type="nucleotide sequence ID" value="NZ_CP014145.1"/>
</dbReference>
<evidence type="ECO:0000259" key="4">
    <source>
        <dbReference type="Pfam" id="PF07992"/>
    </source>
</evidence>
<dbReference type="PRINTS" id="PR00469">
    <property type="entry name" value="PNDRDTASEII"/>
</dbReference>
<dbReference type="AlphaFoldDB" id="A0A0X8E349"/>
<evidence type="ECO:0000313" key="6">
    <source>
        <dbReference type="Proteomes" id="UP000058305"/>
    </source>
</evidence>
<proteinExistence type="predicted"/>
<protein>
    <submittedName>
        <fullName evidence="5">Thioredoxin reductase</fullName>
    </submittedName>
</protein>
<reference evidence="6" key="2">
    <citation type="submission" date="2016-01" db="EMBL/GenBank/DDBJ databases">
        <title>First complete genome sequence of a species in the genus Microterricola, an extremophilic cold active enzyme producing strain ERGS5:02 isolated from Sikkim Himalaya.</title>
        <authorList>
            <person name="Kumar R."/>
            <person name="Singh D."/>
            <person name="Swarnkar M.K."/>
        </authorList>
    </citation>
    <scope>NUCLEOTIDE SEQUENCE [LARGE SCALE GENOMIC DNA]</scope>
    <source>
        <strain evidence="6">ERGS5:02</strain>
    </source>
</reference>
<dbReference type="Proteomes" id="UP000058305">
    <property type="component" value="Chromosome"/>
</dbReference>
<name>A0A0X8E349_9MICO</name>
<sequence>MNNSNFDVAIIGGGAAGLSAALILGRSLRSVVVIDAGAPRNAPADHMHGFLSRDGLPPAELLRIGRDEVRRYGVHLISGFVAQATGDLSTGFRLTTSSGETLTARRVIVASGVVDELPPIVGFREAWGSSLLHCPYCHGFEVRERPLAVYGGVPGAAAQALLVRQLSDDVVYLPDGAPLAPADEEKLRARGIRIHTGQVAALELVGDALAGVRMGDGELVPVSAAFIKPASRPNSGLLAALGCTLDHAGFPTHDGRGQTDTAGVWVVGNLVDPRAQVVTAAGQANATAMDVNADLVDDDVRRALRG</sequence>